<dbReference type="CDD" id="cd07973">
    <property type="entry name" value="Spt4"/>
    <property type="match status" value="1"/>
</dbReference>
<protein>
    <recommendedName>
        <fullName evidence="6">Spt4/RpoE2 zinc finger domain-containing protein</fullName>
    </recommendedName>
</protein>
<dbReference type="Pfam" id="PF06093">
    <property type="entry name" value="Spt4"/>
    <property type="match status" value="1"/>
</dbReference>
<dbReference type="InterPro" id="IPR029040">
    <property type="entry name" value="RPABC4/Spt4"/>
</dbReference>
<evidence type="ECO:0000259" key="6">
    <source>
        <dbReference type="SMART" id="SM01389"/>
    </source>
</evidence>
<dbReference type="GO" id="GO:0005634">
    <property type="term" value="C:nucleus"/>
    <property type="evidence" value="ECO:0007669"/>
    <property type="project" value="UniProtKB-SubCell"/>
</dbReference>
<dbReference type="InterPro" id="IPR022800">
    <property type="entry name" value="Spt4/RpoE2_Znf"/>
</dbReference>
<evidence type="ECO:0000256" key="3">
    <source>
        <dbReference type="ARBA" id="ARBA00023163"/>
    </source>
</evidence>
<feature type="compositionally biased region" description="Basic and acidic residues" evidence="5">
    <location>
        <begin position="1"/>
        <end position="10"/>
    </location>
</feature>
<dbReference type="InterPro" id="IPR009287">
    <property type="entry name" value="Spt4"/>
</dbReference>
<name>A0ABD3P835_9STRA</name>
<dbReference type="SUPFAM" id="SSF63393">
    <property type="entry name" value="RNA polymerase subunits"/>
    <property type="match status" value="1"/>
</dbReference>
<evidence type="ECO:0000256" key="4">
    <source>
        <dbReference type="ARBA" id="ARBA00023242"/>
    </source>
</evidence>
<sequence length="201" mass="22654">MDDEDDRRYDDDEDDEEEDGERLPPKVEELAQASVPTTLKGVPTNSTEATTMDDEDDRRYDDDEDDEEEDGERLPPKVEELAQASVPTTLKGVRACLCCGIVKTLDQFLEYGCENCPFLDTAGNHERCNAYTTAFFEGQVAVMDPRESWAAKWIRCDTYLPGIYAISVTGQFDRDMEEELESRGARWRCRPAGVDATSGVQ</sequence>
<dbReference type="SMART" id="SM01389">
    <property type="entry name" value="Spt4"/>
    <property type="match status" value="1"/>
</dbReference>
<evidence type="ECO:0000256" key="1">
    <source>
        <dbReference type="ARBA" id="ARBA00004123"/>
    </source>
</evidence>
<keyword evidence="4" id="KW-0539">Nucleus</keyword>
<gene>
    <name evidence="7" type="ORF">ACHAWO_005562</name>
</gene>
<organism evidence="7 8">
    <name type="scientific">Cyclotella atomus</name>
    <dbReference type="NCBI Taxonomy" id="382360"/>
    <lineage>
        <taxon>Eukaryota</taxon>
        <taxon>Sar</taxon>
        <taxon>Stramenopiles</taxon>
        <taxon>Ochrophyta</taxon>
        <taxon>Bacillariophyta</taxon>
        <taxon>Coscinodiscophyceae</taxon>
        <taxon>Thalassiosirophycidae</taxon>
        <taxon>Stephanodiscales</taxon>
        <taxon>Stephanodiscaceae</taxon>
        <taxon>Cyclotella</taxon>
    </lineage>
</organism>
<evidence type="ECO:0000313" key="8">
    <source>
        <dbReference type="Proteomes" id="UP001530400"/>
    </source>
</evidence>
<accession>A0ABD3P835</accession>
<dbReference type="PANTHER" id="PTHR12882">
    <property type="entry name" value="SUPPRESSOR OF TY 4"/>
    <property type="match status" value="1"/>
</dbReference>
<evidence type="ECO:0000313" key="7">
    <source>
        <dbReference type="EMBL" id="KAL3783361.1"/>
    </source>
</evidence>
<evidence type="ECO:0000256" key="5">
    <source>
        <dbReference type="SAM" id="MobiDB-lite"/>
    </source>
</evidence>
<keyword evidence="3" id="KW-0804">Transcription</keyword>
<evidence type="ECO:0000256" key="2">
    <source>
        <dbReference type="ARBA" id="ARBA00010464"/>
    </source>
</evidence>
<comment type="similarity">
    <text evidence="2">Belongs to the SPT4 family.</text>
</comment>
<proteinExistence type="inferred from homology"/>
<feature type="domain" description="Spt4/RpoE2 zinc finger" evidence="6">
    <location>
        <begin position="93"/>
        <end position="169"/>
    </location>
</feature>
<comment type="caution">
    <text evidence="7">The sequence shown here is derived from an EMBL/GenBank/DDBJ whole genome shotgun (WGS) entry which is preliminary data.</text>
</comment>
<dbReference type="Gene3D" id="3.30.40.210">
    <property type="match status" value="1"/>
</dbReference>
<dbReference type="Proteomes" id="UP001530400">
    <property type="component" value="Unassembled WGS sequence"/>
</dbReference>
<feature type="compositionally biased region" description="Acidic residues" evidence="5">
    <location>
        <begin position="51"/>
        <end position="71"/>
    </location>
</feature>
<dbReference type="PANTHER" id="PTHR12882:SF1">
    <property type="entry name" value="TRANSCRIPTION ELONGATION FACTOR SPT4"/>
    <property type="match status" value="1"/>
</dbReference>
<dbReference type="AlphaFoldDB" id="A0ABD3P835"/>
<feature type="compositionally biased region" description="Acidic residues" evidence="5">
    <location>
        <begin position="11"/>
        <end position="20"/>
    </location>
</feature>
<dbReference type="InterPro" id="IPR038510">
    <property type="entry name" value="Spt4_sf"/>
</dbReference>
<reference evidence="7 8" key="1">
    <citation type="submission" date="2024-10" db="EMBL/GenBank/DDBJ databases">
        <title>Updated reference genomes for cyclostephanoid diatoms.</title>
        <authorList>
            <person name="Roberts W.R."/>
            <person name="Alverson A.J."/>
        </authorList>
    </citation>
    <scope>NUCLEOTIDE SEQUENCE [LARGE SCALE GENOMIC DNA]</scope>
    <source>
        <strain evidence="7 8">AJA010-31</strain>
    </source>
</reference>
<feature type="region of interest" description="Disordered" evidence="5">
    <location>
        <begin position="1"/>
        <end position="77"/>
    </location>
</feature>
<keyword evidence="8" id="KW-1185">Reference proteome</keyword>
<dbReference type="EMBL" id="JALLPJ020000770">
    <property type="protein sequence ID" value="KAL3783361.1"/>
    <property type="molecule type" value="Genomic_DNA"/>
</dbReference>
<comment type="subcellular location">
    <subcellularLocation>
        <location evidence="1">Nucleus</location>
    </subcellularLocation>
</comment>